<dbReference type="OrthoDB" id="9793615at2"/>
<feature type="domain" description="HTH deoR-type" evidence="5">
    <location>
        <begin position="3"/>
        <end position="67"/>
    </location>
</feature>
<evidence type="ECO:0000313" key="7">
    <source>
        <dbReference type="EMBL" id="SHH26149.1"/>
    </source>
</evidence>
<reference evidence="7 8" key="1">
    <citation type="submission" date="2016-11" db="EMBL/GenBank/DDBJ databases">
        <authorList>
            <person name="Jaros S."/>
            <person name="Januszkiewicz K."/>
            <person name="Wedrychowicz H."/>
        </authorList>
    </citation>
    <scope>NUCLEOTIDE SEQUENCE [LARGE SCALE GENOMIC DNA]</scope>
    <source>
        <strain evidence="7 8">DSM 21120</strain>
    </source>
</reference>
<keyword evidence="1" id="KW-0677">Repeat</keyword>
<dbReference type="AlphaFoldDB" id="A0A1M5RJ89"/>
<dbReference type="PANTHER" id="PTHR48108">
    <property type="entry name" value="CBS DOMAIN-CONTAINING PROTEIN CBSX2, CHLOROPLASTIC"/>
    <property type="match status" value="1"/>
</dbReference>
<dbReference type="InterPro" id="IPR001034">
    <property type="entry name" value="DeoR_HTH"/>
</dbReference>
<dbReference type="PROSITE" id="PS51371">
    <property type="entry name" value="CBS"/>
    <property type="match status" value="1"/>
</dbReference>
<evidence type="ECO:0000256" key="2">
    <source>
        <dbReference type="ARBA" id="ARBA00023015"/>
    </source>
</evidence>
<dbReference type="CDD" id="cd04617">
    <property type="entry name" value="CBS_pair_CcpN"/>
    <property type="match status" value="1"/>
</dbReference>
<feature type="domain" description="CBS" evidence="6">
    <location>
        <begin position="144"/>
        <end position="209"/>
    </location>
</feature>
<evidence type="ECO:0000259" key="5">
    <source>
        <dbReference type="PROSITE" id="PS51000"/>
    </source>
</evidence>
<dbReference type="InterPro" id="IPR051462">
    <property type="entry name" value="CBS_domain-containing"/>
</dbReference>
<dbReference type="SMART" id="SM00116">
    <property type="entry name" value="CBS"/>
    <property type="match status" value="2"/>
</dbReference>
<dbReference type="InterPro" id="IPR036388">
    <property type="entry name" value="WH-like_DNA-bd_sf"/>
</dbReference>
<dbReference type="InterPro" id="IPR016842">
    <property type="entry name" value="UCP026546_HTH-CBS"/>
</dbReference>
<protein>
    <submittedName>
        <fullName evidence="7">CBS domain-containing protein</fullName>
    </submittedName>
</protein>
<dbReference type="Pfam" id="PF08279">
    <property type="entry name" value="HTH_11"/>
    <property type="match status" value="1"/>
</dbReference>
<keyword evidence="4" id="KW-0129">CBS domain</keyword>
<dbReference type="SUPFAM" id="SSF54631">
    <property type="entry name" value="CBS-domain pair"/>
    <property type="match status" value="1"/>
</dbReference>
<dbReference type="SUPFAM" id="SSF46785">
    <property type="entry name" value="Winged helix' DNA-binding domain"/>
    <property type="match status" value="1"/>
</dbReference>
<evidence type="ECO:0000256" key="3">
    <source>
        <dbReference type="ARBA" id="ARBA00023163"/>
    </source>
</evidence>
<dbReference type="Gene3D" id="1.10.10.10">
    <property type="entry name" value="Winged helix-like DNA-binding domain superfamily/Winged helix DNA-binding domain"/>
    <property type="match status" value="1"/>
</dbReference>
<dbReference type="PIRSF" id="PIRSF026546">
    <property type="entry name" value="UCP026546_CBS_YqzB"/>
    <property type="match status" value="1"/>
</dbReference>
<evidence type="ECO:0000259" key="6">
    <source>
        <dbReference type="PROSITE" id="PS51371"/>
    </source>
</evidence>
<evidence type="ECO:0000256" key="1">
    <source>
        <dbReference type="ARBA" id="ARBA00022737"/>
    </source>
</evidence>
<dbReference type="PANTHER" id="PTHR48108:SF32">
    <property type="entry name" value="TRANSCRIPTIONAL REPRESSOR CCPN"/>
    <property type="match status" value="1"/>
</dbReference>
<evidence type="ECO:0000313" key="8">
    <source>
        <dbReference type="Proteomes" id="UP000184032"/>
    </source>
</evidence>
<evidence type="ECO:0000256" key="4">
    <source>
        <dbReference type="PROSITE-ProRule" id="PRU00703"/>
    </source>
</evidence>
<organism evidence="7 8">
    <name type="scientific">Anaerosphaera aminiphila DSM 21120</name>
    <dbReference type="NCBI Taxonomy" id="1120995"/>
    <lineage>
        <taxon>Bacteria</taxon>
        <taxon>Bacillati</taxon>
        <taxon>Bacillota</taxon>
        <taxon>Tissierellia</taxon>
        <taxon>Tissierellales</taxon>
        <taxon>Peptoniphilaceae</taxon>
        <taxon>Anaerosphaera</taxon>
    </lineage>
</organism>
<accession>A0A1M5RJ89</accession>
<keyword evidence="8" id="KW-1185">Reference proteome</keyword>
<dbReference type="InterPro" id="IPR013196">
    <property type="entry name" value="HTH_11"/>
</dbReference>
<dbReference type="InterPro" id="IPR036390">
    <property type="entry name" value="WH_DNA-bd_sf"/>
</dbReference>
<dbReference type="RefSeq" id="WP_073184198.1">
    <property type="nucleotide sequence ID" value="NZ_FQXI01000005.1"/>
</dbReference>
<dbReference type="Gene3D" id="3.10.580.10">
    <property type="entry name" value="CBS-domain"/>
    <property type="match status" value="1"/>
</dbReference>
<dbReference type="GO" id="GO:0003700">
    <property type="term" value="F:DNA-binding transcription factor activity"/>
    <property type="evidence" value="ECO:0007669"/>
    <property type="project" value="InterPro"/>
</dbReference>
<dbReference type="PROSITE" id="PS51000">
    <property type="entry name" value="HTH_DEOR_2"/>
    <property type="match status" value="1"/>
</dbReference>
<dbReference type="Pfam" id="PF00571">
    <property type="entry name" value="CBS"/>
    <property type="match status" value="1"/>
</dbReference>
<name>A0A1M5RJ89_9FIRM</name>
<dbReference type="InterPro" id="IPR000644">
    <property type="entry name" value="CBS_dom"/>
</dbReference>
<gene>
    <name evidence="7" type="ORF">SAMN02745245_00926</name>
</gene>
<dbReference type="STRING" id="1120995.SAMN02745245_00926"/>
<dbReference type="EMBL" id="FQXI01000005">
    <property type="protein sequence ID" value="SHH26149.1"/>
    <property type="molecule type" value="Genomic_DNA"/>
</dbReference>
<proteinExistence type="predicted"/>
<dbReference type="InterPro" id="IPR046342">
    <property type="entry name" value="CBS_dom_sf"/>
</dbReference>
<sequence length="210" mass="23232">MEFTKRQEKIIEIVRESGPITGDEIAGKLSLSRATIRPDLTILTMLNMLGARPKVGYFYTGKSGLSVFSKKVNSIKVKDTMSLPIVMDENSSIYDVIVGLFLDDMSSVFITNGGFLAGVVSRKDLLRTAMGKIDLNSTPIGLIMTRMPNIVYVTEDSSVLEAADKIEEKGVDSLPVVKVVDEELKKFKVVGRFTKTNVNRIFVELAKDNF</sequence>
<keyword evidence="2" id="KW-0805">Transcription regulation</keyword>
<dbReference type="Proteomes" id="UP000184032">
    <property type="component" value="Unassembled WGS sequence"/>
</dbReference>
<keyword evidence="3" id="KW-0804">Transcription</keyword>